<dbReference type="RefSeq" id="WP_160982628.1">
    <property type="nucleotide sequence ID" value="NZ_WVHK01000166.1"/>
</dbReference>
<sequence length="219" mass="24504">PAIVFNHGYIPPAEYRTTERYVAYQDAFARAGFVTLKSDYRGHGSSEGEARGGYNDPGYTVDVLNAAASLRRDPRVNPDRLGLWGHSMGGQLSLKAMIVDPRLKAASLWAGVIASYDVLSTDWNPPPGEPRTLDALNRRYLRLLSPNAYLRELNGRPIQLHHGTNDADVPYSFQKNLADDLRNAGQGVEAYRYEGDDHNLSRNLRTALNRSVQFFRDNL</sequence>
<keyword evidence="4" id="KW-1185">Reference proteome</keyword>
<feature type="domain" description="Peptidase S9 prolyl oligopeptidase catalytic" evidence="2">
    <location>
        <begin position="27"/>
        <end position="218"/>
    </location>
</feature>
<reference evidence="3 4" key="1">
    <citation type="submission" date="2019-11" db="EMBL/GenBank/DDBJ databases">
        <title>Genome sequence of Deinococcus xianganensis Y35, AI-2 producing algicidal bacterium, isolated from lake water.</title>
        <authorList>
            <person name="Li Y."/>
        </authorList>
    </citation>
    <scope>NUCLEOTIDE SEQUENCE [LARGE SCALE GENOMIC DNA]</scope>
    <source>
        <strain evidence="3 4">Y35</strain>
    </source>
</reference>
<name>A0A6I4YWJ1_9DEIO</name>
<dbReference type="AlphaFoldDB" id="A0A6I4YWJ1"/>
<feature type="non-terminal residue" evidence="3">
    <location>
        <position position="1"/>
    </location>
</feature>
<dbReference type="GO" id="GO:0008236">
    <property type="term" value="F:serine-type peptidase activity"/>
    <property type="evidence" value="ECO:0007669"/>
    <property type="project" value="InterPro"/>
</dbReference>
<organism evidence="3 4">
    <name type="scientific">Deinococcus xianganensis</name>
    <dbReference type="NCBI Taxonomy" id="1507289"/>
    <lineage>
        <taxon>Bacteria</taxon>
        <taxon>Thermotogati</taxon>
        <taxon>Deinococcota</taxon>
        <taxon>Deinococci</taxon>
        <taxon>Deinococcales</taxon>
        <taxon>Deinococcaceae</taxon>
        <taxon>Deinococcus</taxon>
    </lineage>
</organism>
<dbReference type="EMBL" id="WVHK01000166">
    <property type="protein sequence ID" value="MXV22005.1"/>
    <property type="molecule type" value="Genomic_DNA"/>
</dbReference>
<dbReference type="GO" id="GO:0006508">
    <property type="term" value="P:proteolysis"/>
    <property type="evidence" value="ECO:0007669"/>
    <property type="project" value="InterPro"/>
</dbReference>
<comment type="caution">
    <text evidence="3">The sequence shown here is derived from an EMBL/GenBank/DDBJ whole genome shotgun (WGS) entry which is preliminary data.</text>
</comment>
<dbReference type="Proteomes" id="UP000430519">
    <property type="component" value="Unassembled WGS sequence"/>
</dbReference>
<evidence type="ECO:0000259" key="2">
    <source>
        <dbReference type="Pfam" id="PF00326"/>
    </source>
</evidence>
<evidence type="ECO:0000256" key="1">
    <source>
        <dbReference type="ARBA" id="ARBA00022801"/>
    </source>
</evidence>
<gene>
    <name evidence="3" type="ORF">GLX28_20505</name>
</gene>
<proteinExistence type="predicted"/>
<dbReference type="InterPro" id="IPR001375">
    <property type="entry name" value="Peptidase_S9_cat"/>
</dbReference>
<dbReference type="Gene3D" id="3.40.50.1820">
    <property type="entry name" value="alpha/beta hydrolase"/>
    <property type="match status" value="1"/>
</dbReference>
<dbReference type="InterPro" id="IPR050261">
    <property type="entry name" value="FrsA_esterase"/>
</dbReference>
<keyword evidence="1 3" id="KW-0378">Hydrolase</keyword>
<dbReference type="PANTHER" id="PTHR22946">
    <property type="entry name" value="DIENELACTONE HYDROLASE DOMAIN-CONTAINING PROTEIN-RELATED"/>
    <property type="match status" value="1"/>
</dbReference>
<protein>
    <submittedName>
        <fullName evidence="3">Alpha/beta fold hydrolase</fullName>
    </submittedName>
</protein>
<evidence type="ECO:0000313" key="4">
    <source>
        <dbReference type="Proteomes" id="UP000430519"/>
    </source>
</evidence>
<dbReference type="GO" id="GO:0052689">
    <property type="term" value="F:carboxylic ester hydrolase activity"/>
    <property type="evidence" value="ECO:0007669"/>
    <property type="project" value="UniProtKB-ARBA"/>
</dbReference>
<evidence type="ECO:0000313" key="3">
    <source>
        <dbReference type="EMBL" id="MXV22005.1"/>
    </source>
</evidence>
<dbReference type="PANTHER" id="PTHR22946:SF9">
    <property type="entry name" value="POLYKETIDE TRANSFERASE AF380"/>
    <property type="match status" value="1"/>
</dbReference>
<dbReference type="SUPFAM" id="SSF53474">
    <property type="entry name" value="alpha/beta-Hydrolases"/>
    <property type="match status" value="1"/>
</dbReference>
<dbReference type="Pfam" id="PF00326">
    <property type="entry name" value="Peptidase_S9"/>
    <property type="match status" value="1"/>
</dbReference>
<accession>A0A6I4YWJ1</accession>
<dbReference type="InterPro" id="IPR029058">
    <property type="entry name" value="AB_hydrolase_fold"/>
</dbReference>